<protein>
    <recommendedName>
        <fullName evidence="4">Tail terminator</fullName>
    </recommendedName>
</protein>
<name>A0A940M998_9ACTN</name>
<evidence type="ECO:0008006" key="4">
    <source>
        <dbReference type="Google" id="ProtNLM"/>
    </source>
</evidence>
<gene>
    <name evidence="2" type="ORF">JFN87_01880</name>
</gene>
<feature type="region of interest" description="Disordered" evidence="1">
    <location>
        <begin position="50"/>
        <end position="75"/>
    </location>
</feature>
<dbReference type="AlphaFoldDB" id="A0A940M998"/>
<sequence length="143" mass="15161">MADVLDGLARWLHAAGMATYDPTGTTGDLFVEAMPSTPDAAVSLGLYDGAAPDSRDDTDAPRLQIRVRGGPDPRVSRRRCTALYRALHGLAGVRLDDGTWLVLATARATPAPMGPDSNGRHEHVVNLDLQLAGDDTQEGNADE</sequence>
<reference evidence="2" key="1">
    <citation type="submission" date="2021-03" db="EMBL/GenBank/DDBJ databases">
        <title>Whole genome sequence of Streptomyces bomunensis MMS17-BM035.</title>
        <authorList>
            <person name="Lee J.H."/>
        </authorList>
    </citation>
    <scope>NUCLEOTIDE SEQUENCE</scope>
    <source>
        <strain evidence="2">MMS17-BM035</strain>
    </source>
</reference>
<comment type="caution">
    <text evidence="2">The sequence shown here is derived from an EMBL/GenBank/DDBJ whole genome shotgun (WGS) entry which is preliminary data.</text>
</comment>
<evidence type="ECO:0000313" key="2">
    <source>
        <dbReference type="EMBL" id="MBP0456251.1"/>
    </source>
</evidence>
<keyword evidence="3" id="KW-1185">Reference proteome</keyword>
<dbReference type="Proteomes" id="UP000670475">
    <property type="component" value="Unassembled WGS sequence"/>
</dbReference>
<dbReference type="InterPro" id="IPR024411">
    <property type="entry name" value="Tail_terminator_phage"/>
</dbReference>
<accession>A0A940M998</accession>
<evidence type="ECO:0000313" key="3">
    <source>
        <dbReference type="Proteomes" id="UP000670475"/>
    </source>
</evidence>
<evidence type="ECO:0000256" key="1">
    <source>
        <dbReference type="SAM" id="MobiDB-lite"/>
    </source>
</evidence>
<dbReference type="RefSeq" id="WP_209338027.1">
    <property type="nucleotide sequence ID" value="NZ_JAGIQL010000003.1"/>
</dbReference>
<dbReference type="Pfam" id="PF12691">
    <property type="entry name" value="Phage_tail_terminator_6"/>
    <property type="match status" value="1"/>
</dbReference>
<dbReference type="EMBL" id="JAGIQL010000003">
    <property type="protein sequence ID" value="MBP0456251.1"/>
    <property type="molecule type" value="Genomic_DNA"/>
</dbReference>
<proteinExistence type="predicted"/>
<organism evidence="2 3">
    <name type="scientific">Streptomyces montanisoli</name>
    <dbReference type="NCBI Taxonomy" id="2798581"/>
    <lineage>
        <taxon>Bacteria</taxon>
        <taxon>Bacillati</taxon>
        <taxon>Actinomycetota</taxon>
        <taxon>Actinomycetes</taxon>
        <taxon>Kitasatosporales</taxon>
        <taxon>Streptomycetaceae</taxon>
        <taxon>Streptomyces</taxon>
    </lineage>
</organism>